<reference evidence="1" key="1">
    <citation type="submission" date="2020-02" db="EMBL/GenBank/DDBJ databases">
        <authorList>
            <person name="Meier V. D."/>
        </authorList>
    </citation>
    <scope>NUCLEOTIDE SEQUENCE</scope>
    <source>
        <strain evidence="1">AVDCRST_MAG56</strain>
    </source>
</reference>
<evidence type="ECO:0000313" key="1">
    <source>
        <dbReference type="EMBL" id="CAA9278456.1"/>
    </source>
</evidence>
<organism evidence="1">
    <name type="scientific">uncultured Cytophagales bacterium</name>
    <dbReference type="NCBI Taxonomy" id="158755"/>
    <lineage>
        <taxon>Bacteria</taxon>
        <taxon>Pseudomonadati</taxon>
        <taxon>Bacteroidota</taxon>
        <taxon>Sphingobacteriia</taxon>
        <taxon>Sphingobacteriales</taxon>
        <taxon>environmental samples</taxon>
    </lineage>
</organism>
<name>A0A6J4JIW3_9SPHI</name>
<proteinExistence type="predicted"/>
<feature type="non-terminal residue" evidence="1">
    <location>
        <position position="1"/>
    </location>
</feature>
<gene>
    <name evidence="1" type="ORF">AVDCRST_MAG56-3547</name>
</gene>
<sequence>SSSFVPTMFSASGGTKFVLYRGRKWDTCFCEKGKRDAWE</sequence>
<dbReference type="EMBL" id="CADCTQ010000299">
    <property type="protein sequence ID" value="CAA9278456.1"/>
    <property type="molecule type" value="Genomic_DNA"/>
</dbReference>
<protein>
    <submittedName>
        <fullName evidence="1">Uncharacterized protein</fullName>
    </submittedName>
</protein>
<accession>A0A6J4JIW3</accession>
<dbReference type="AlphaFoldDB" id="A0A6J4JIW3"/>